<dbReference type="RefSeq" id="WP_143526372.1">
    <property type="nucleotide sequence ID" value="NZ_AP019791.1"/>
</dbReference>
<dbReference type="EMBL" id="AP019791">
    <property type="protein sequence ID" value="BBL78204.1"/>
    <property type="molecule type" value="Genomic_DNA"/>
</dbReference>
<dbReference type="InterPro" id="IPR011042">
    <property type="entry name" value="6-blade_b-propeller_TolB-like"/>
</dbReference>
<evidence type="ECO:0000313" key="2">
    <source>
        <dbReference type="EMBL" id="BBL78204.1"/>
    </source>
</evidence>
<gene>
    <name evidence="2" type="ORF">RxyAA322_00580</name>
</gene>
<dbReference type="SUPFAM" id="SSF82171">
    <property type="entry name" value="DPP6 N-terminal domain-like"/>
    <property type="match status" value="1"/>
</dbReference>
<proteinExistence type="predicted"/>
<feature type="signal peptide" evidence="1">
    <location>
        <begin position="1"/>
        <end position="24"/>
    </location>
</feature>
<feature type="chain" id="PRO_5021713577" evidence="1">
    <location>
        <begin position="25"/>
        <end position="388"/>
    </location>
</feature>
<dbReference type="AlphaFoldDB" id="A0A510HE59"/>
<dbReference type="OrthoDB" id="9808778at2"/>
<evidence type="ECO:0000256" key="1">
    <source>
        <dbReference type="SAM" id="SignalP"/>
    </source>
</evidence>
<dbReference type="InterPro" id="IPR011659">
    <property type="entry name" value="WD40"/>
</dbReference>
<evidence type="ECO:0000313" key="3">
    <source>
        <dbReference type="Proteomes" id="UP000318065"/>
    </source>
</evidence>
<keyword evidence="3" id="KW-1185">Reference proteome</keyword>
<dbReference type="Pfam" id="PF07676">
    <property type="entry name" value="PD40"/>
    <property type="match status" value="1"/>
</dbReference>
<dbReference type="PROSITE" id="PS51257">
    <property type="entry name" value="PROKAR_LIPOPROTEIN"/>
    <property type="match status" value="1"/>
</dbReference>
<sequence>MLVRAGVCLAVLLLAFLATGCSHPAAREISVLPIPAGERPDLGLGPGVRPLSSGPGYKGSPAWSPDGSRMAFTMDGYVIEKDLGVRRAMWESTEQIEARRVEWISGGTLAALAPEDETLYLIGTGGGNLKARKISERALAFSPLPGRGGMIAALRRGPSRSTLALWLGKRLVPYAGVQVPGRISNVSVSPNGRLALLASVPPEEESTSEIYAFDLQNRILKRVTRLENGLRILGAPQWTGRGVYFVAKSEAAPKQESPGLYGLYRIPPGANRPELDPDVGRDFAASGIRVSPDGSRLAILGRLHPNSPANLYVLDLGTKELRAATQNEGMEIKSGPGDLAWRPDGKSMAIVARGVFSGPRVEDVPAEALLREFYNLYEVPLPAGEKER</sequence>
<accession>A0A510HE59</accession>
<name>A0A510HE59_9ACTN</name>
<keyword evidence="1" id="KW-0732">Signal</keyword>
<reference evidence="2" key="1">
    <citation type="journal article" date="2019" name="Microbiol. Resour. Announc.">
        <title>Complete Genome Sequence of Rubrobacter xylanophilus Strain AA3-22, Isolated from Arima Onsen in Japan.</title>
        <authorList>
            <person name="Tomariguchi N."/>
            <person name="Miyazaki K."/>
        </authorList>
    </citation>
    <scope>NUCLEOTIDE SEQUENCE [LARGE SCALE GENOMIC DNA]</scope>
    <source>
        <strain evidence="2">AA3-22</strain>
    </source>
</reference>
<dbReference type="Gene3D" id="2.120.10.30">
    <property type="entry name" value="TolB, C-terminal domain"/>
    <property type="match status" value="2"/>
</dbReference>
<organism evidence="2 3">
    <name type="scientific">Rubrobacter xylanophilus</name>
    <dbReference type="NCBI Taxonomy" id="49319"/>
    <lineage>
        <taxon>Bacteria</taxon>
        <taxon>Bacillati</taxon>
        <taxon>Actinomycetota</taxon>
        <taxon>Rubrobacteria</taxon>
        <taxon>Rubrobacterales</taxon>
        <taxon>Rubrobacteraceae</taxon>
        <taxon>Rubrobacter</taxon>
    </lineage>
</organism>
<protein>
    <submittedName>
        <fullName evidence="2">Uncharacterized protein</fullName>
    </submittedName>
</protein>
<dbReference type="Proteomes" id="UP000318065">
    <property type="component" value="Chromosome"/>
</dbReference>